<proteinExistence type="predicted"/>
<gene>
    <name evidence="1" type="ORF">BJX66DRAFT_343132</name>
</gene>
<comment type="caution">
    <text evidence="1">The sequence shown here is derived from an EMBL/GenBank/DDBJ whole genome shotgun (WGS) entry which is preliminary data.</text>
</comment>
<protein>
    <submittedName>
        <fullName evidence="1">Uncharacterized protein</fullName>
    </submittedName>
</protein>
<reference evidence="1 2" key="1">
    <citation type="submission" date="2024-07" db="EMBL/GenBank/DDBJ databases">
        <title>Section-level genome sequencing and comparative genomics of Aspergillus sections Usti and Cavernicolus.</title>
        <authorList>
            <consortium name="Lawrence Berkeley National Laboratory"/>
            <person name="Nybo J.L."/>
            <person name="Vesth T.C."/>
            <person name="Theobald S."/>
            <person name="Frisvad J.C."/>
            <person name="Larsen T.O."/>
            <person name="Kjaerboelling I."/>
            <person name="Rothschild-Mancinelli K."/>
            <person name="Lyhne E.K."/>
            <person name="Kogle M.E."/>
            <person name="Barry K."/>
            <person name="Clum A."/>
            <person name="Na H."/>
            <person name="Ledsgaard L."/>
            <person name="Lin J."/>
            <person name="Lipzen A."/>
            <person name="Kuo A."/>
            <person name="Riley R."/>
            <person name="Mondo S."/>
            <person name="Labutti K."/>
            <person name="Haridas S."/>
            <person name="Pangalinan J."/>
            <person name="Salamov A.A."/>
            <person name="Simmons B.A."/>
            <person name="Magnuson J.K."/>
            <person name="Chen J."/>
            <person name="Drula E."/>
            <person name="Henrissat B."/>
            <person name="Wiebenga A."/>
            <person name="Lubbers R.J."/>
            <person name="Gomes A.C."/>
            <person name="Makela M.R."/>
            <person name="Stajich J."/>
            <person name="Grigoriev I.V."/>
            <person name="Mortensen U.H."/>
            <person name="De Vries R.P."/>
            <person name="Baker S.E."/>
            <person name="Andersen M.R."/>
        </authorList>
    </citation>
    <scope>NUCLEOTIDE SEQUENCE [LARGE SCALE GENOMIC DNA]</scope>
    <source>
        <strain evidence="1 2">CBS 209.92</strain>
    </source>
</reference>
<dbReference type="EMBL" id="JBFTWV010000146">
    <property type="protein sequence ID" value="KAL2785376.1"/>
    <property type="molecule type" value="Genomic_DNA"/>
</dbReference>
<dbReference type="Proteomes" id="UP001610563">
    <property type="component" value="Unassembled WGS sequence"/>
</dbReference>
<evidence type="ECO:0000313" key="1">
    <source>
        <dbReference type="EMBL" id="KAL2785376.1"/>
    </source>
</evidence>
<sequence length="284" mass="31951">MECLGIPVDHRLVKIIQDLDLPICTEASDHLETLKRWGELLHNDEGRLKSSMIHHGLELAKPATKGGVLVALLQPHSSQEFEQGFLTDLHDCATTDAVSDLIEAATGGRMGVDDVSVFDTKPYFADDTDDDDILEEARDIFGKMVEAKKPDVGLSSRGIGKVHNELEFELSNGSTTKRINAFHPSYAVNYYPTYSCFRRLLLAEFVQAFSQWSGAGIKKDWIGELREKCARAVRALLKEEKEREKKSLYRPKIDKGQWGYRADAQGYMTSRITLGALYHCIYSH</sequence>
<keyword evidence="2" id="KW-1185">Reference proteome</keyword>
<evidence type="ECO:0000313" key="2">
    <source>
        <dbReference type="Proteomes" id="UP001610563"/>
    </source>
</evidence>
<organism evidence="1 2">
    <name type="scientific">Aspergillus keveii</name>
    <dbReference type="NCBI Taxonomy" id="714993"/>
    <lineage>
        <taxon>Eukaryota</taxon>
        <taxon>Fungi</taxon>
        <taxon>Dikarya</taxon>
        <taxon>Ascomycota</taxon>
        <taxon>Pezizomycotina</taxon>
        <taxon>Eurotiomycetes</taxon>
        <taxon>Eurotiomycetidae</taxon>
        <taxon>Eurotiales</taxon>
        <taxon>Aspergillaceae</taxon>
        <taxon>Aspergillus</taxon>
        <taxon>Aspergillus subgen. Nidulantes</taxon>
    </lineage>
</organism>
<accession>A0ABR4FQ30</accession>
<name>A0ABR4FQ30_9EURO</name>